<dbReference type="InterPro" id="IPR050109">
    <property type="entry name" value="HTH-type_TetR-like_transc_reg"/>
</dbReference>
<dbReference type="RefSeq" id="WP_345404791.1">
    <property type="nucleotide sequence ID" value="NZ_BAABHG010000017.1"/>
</dbReference>
<dbReference type="PANTHER" id="PTHR30055">
    <property type="entry name" value="HTH-TYPE TRANSCRIPTIONAL REGULATOR RUTR"/>
    <property type="match status" value="1"/>
</dbReference>
<dbReference type="InterPro" id="IPR036271">
    <property type="entry name" value="Tet_transcr_reg_TetR-rel_C_sf"/>
</dbReference>
<proteinExistence type="predicted"/>
<dbReference type="InterPro" id="IPR004111">
    <property type="entry name" value="Repressor_TetR_C"/>
</dbReference>
<evidence type="ECO:0000256" key="1">
    <source>
        <dbReference type="ARBA" id="ARBA00023015"/>
    </source>
</evidence>
<dbReference type="Pfam" id="PF02909">
    <property type="entry name" value="TetR_C_1"/>
    <property type="match status" value="1"/>
</dbReference>
<dbReference type="SUPFAM" id="SSF48498">
    <property type="entry name" value="Tetracyclin repressor-like, C-terminal domain"/>
    <property type="match status" value="1"/>
</dbReference>
<keyword evidence="8" id="KW-1185">Reference proteome</keyword>
<evidence type="ECO:0000259" key="6">
    <source>
        <dbReference type="Pfam" id="PF02909"/>
    </source>
</evidence>
<dbReference type="Gene3D" id="1.10.10.60">
    <property type="entry name" value="Homeodomain-like"/>
    <property type="match status" value="1"/>
</dbReference>
<reference evidence="8" key="1">
    <citation type="journal article" date="2019" name="Int. J. Syst. Evol. Microbiol.">
        <title>The Global Catalogue of Microorganisms (GCM) 10K type strain sequencing project: providing services to taxonomists for standard genome sequencing and annotation.</title>
        <authorList>
            <consortium name="The Broad Institute Genomics Platform"/>
            <consortium name="The Broad Institute Genome Sequencing Center for Infectious Disease"/>
            <person name="Wu L."/>
            <person name="Ma J."/>
        </authorList>
    </citation>
    <scope>NUCLEOTIDE SEQUENCE [LARGE SCALE GENOMIC DNA]</scope>
    <source>
        <strain evidence="8">CGMCC 4.7643</strain>
    </source>
</reference>
<dbReference type="PANTHER" id="PTHR30055:SF151">
    <property type="entry name" value="TRANSCRIPTIONAL REGULATORY PROTEIN"/>
    <property type="match status" value="1"/>
</dbReference>
<accession>A0ABW5GTP4</accession>
<evidence type="ECO:0000313" key="8">
    <source>
        <dbReference type="Proteomes" id="UP001597419"/>
    </source>
</evidence>
<sequence length="256" mass="28169">MGARGSKERDAAKGSPKTPPPIWLLPEPPERKWGLGRGEIVRAAVEIADAGGAEALTMRAVAAKLGSSTPMSLYRYVHSKEGLVDLMLDAAGAEVATPAHPGADWRGDLERLATEYWAMAKRHPWFAELVHSRPPAGPHACRIKEFVLATFDRHGQDLAAGLGYLRLVEGYVLGAALQRAEEVKMWRHNDFGSAEQVREHARGWWGEGTEDGPYPLLGRFMRTFLRDEDPELLGPDEDAQFRLGLDCLLDGIAARL</sequence>
<keyword evidence="1" id="KW-0805">Transcription regulation</keyword>
<evidence type="ECO:0000256" key="2">
    <source>
        <dbReference type="ARBA" id="ARBA00023125"/>
    </source>
</evidence>
<evidence type="ECO:0000313" key="7">
    <source>
        <dbReference type="EMBL" id="MFD2464245.1"/>
    </source>
</evidence>
<evidence type="ECO:0000256" key="4">
    <source>
        <dbReference type="SAM" id="MobiDB-lite"/>
    </source>
</evidence>
<dbReference type="EMBL" id="JBHUKU010000025">
    <property type="protein sequence ID" value="MFD2464245.1"/>
    <property type="molecule type" value="Genomic_DNA"/>
</dbReference>
<dbReference type="InterPro" id="IPR001647">
    <property type="entry name" value="HTH_TetR"/>
</dbReference>
<dbReference type="Pfam" id="PF00440">
    <property type="entry name" value="TetR_N"/>
    <property type="match status" value="1"/>
</dbReference>
<organism evidence="7 8">
    <name type="scientific">Amycolatopsis samaneae</name>
    <dbReference type="NCBI Taxonomy" id="664691"/>
    <lineage>
        <taxon>Bacteria</taxon>
        <taxon>Bacillati</taxon>
        <taxon>Actinomycetota</taxon>
        <taxon>Actinomycetes</taxon>
        <taxon>Pseudonocardiales</taxon>
        <taxon>Pseudonocardiaceae</taxon>
        <taxon>Amycolatopsis</taxon>
    </lineage>
</organism>
<feature type="domain" description="HTH tetR-type" evidence="5">
    <location>
        <begin position="40"/>
        <end position="85"/>
    </location>
</feature>
<evidence type="ECO:0000256" key="3">
    <source>
        <dbReference type="ARBA" id="ARBA00023163"/>
    </source>
</evidence>
<dbReference type="SUPFAM" id="SSF46689">
    <property type="entry name" value="Homeodomain-like"/>
    <property type="match status" value="1"/>
</dbReference>
<feature type="region of interest" description="Disordered" evidence="4">
    <location>
        <begin position="1"/>
        <end position="23"/>
    </location>
</feature>
<name>A0ABW5GTP4_9PSEU</name>
<keyword evidence="3" id="KW-0804">Transcription</keyword>
<feature type="compositionally biased region" description="Basic and acidic residues" evidence="4">
    <location>
        <begin position="1"/>
        <end position="12"/>
    </location>
</feature>
<protein>
    <submittedName>
        <fullName evidence="7">TetR/AcrR family transcriptional regulator</fullName>
    </submittedName>
</protein>
<dbReference type="Gene3D" id="1.10.357.10">
    <property type="entry name" value="Tetracycline Repressor, domain 2"/>
    <property type="match status" value="1"/>
</dbReference>
<comment type="caution">
    <text evidence="7">The sequence shown here is derived from an EMBL/GenBank/DDBJ whole genome shotgun (WGS) entry which is preliminary data.</text>
</comment>
<dbReference type="InterPro" id="IPR009057">
    <property type="entry name" value="Homeodomain-like_sf"/>
</dbReference>
<dbReference type="Proteomes" id="UP001597419">
    <property type="component" value="Unassembled WGS sequence"/>
</dbReference>
<keyword evidence="2" id="KW-0238">DNA-binding</keyword>
<evidence type="ECO:0000259" key="5">
    <source>
        <dbReference type="Pfam" id="PF00440"/>
    </source>
</evidence>
<feature type="domain" description="Tetracycline repressor TetR C-terminal" evidence="6">
    <location>
        <begin position="98"/>
        <end position="255"/>
    </location>
</feature>
<gene>
    <name evidence="7" type="ORF">ACFSYJ_36895</name>
</gene>